<dbReference type="InterPro" id="IPR051328">
    <property type="entry name" value="T7SS_ABC-Transporter"/>
</dbReference>
<feature type="transmembrane region" description="Helical" evidence="5">
    <location>
        <begin position="533"/>
        <end position="553"/>
    </location>
</feature>
<keyword evidence="4 5" id="KW-0472">Membrane</keyword>
<dbReference type="NCBIfam" id="TIGR03057">
    <property type="entry name" value="xxxLxxG_by_4"/>
    <property type="match status" value="2"/>
</dbReference>
<proteinExistence type="predicted"/>
<feature type="transmembrane region" description="Helical" evidence="5">
    <location>
        <begin position="648"/>
        <end position="668"/>
    </location>
</feature>
<gene>
    <name evidence="7" type="ORF">FPZ45_19510</name>
</gene>
<sequence>MNKIVNSFEGCNRMKGIKQYFKEMAAIGRNPKLLIPVIGILMIPIMYSGMFLGAFWDPYGHMDSLPVAVVNSDKGTAYKGETMHIGQDFVEKLQENKTFDFRFVDKDEAQAGLKDNKYYMAIEIPENFSASAATLTSDKPSPAEIVFMPNESSNFLASQIGKNAVEKMKTELGKEVTKAYTRTMFEQIQTLADGLSQASDGAHEIASGTDSAKDGAMKIEQNLNKLASGSVTLKNGITKLVSGSADLEKGTADLRLGGHSLADGLAKLNDANGQLTSGAVQSKQGASDLANGLAKSASGADKLDTGAQAVANGLEQYAKAHPELAEDAGLQQLIAASKEVATGTAAAKQGQEQLAAGANRLSEGTSQLAEGLQQFGAQLQSAGEGGTALAKGADKLYGGATQLRAGLGELSQGVNQFVDGSSQLGQGAKQMTDGLVKLTDGTGELSGKLSEAAEKTSGINGGDSVVDMFSDPVQLDVVKSNEVPNYGTGFAPYFVSMSFFVGALLLTVVYTVKEPLNRPENGWSWFLGKLMTMATIGLGQALIADVVLLYGVGLKVQSVPFFFLFSIVTSLTFMAIIQFLVASMQNPGRFIAIILLIFQLTSSGGTFPLEMIPGWLQKVSEWLPMTHSIAGFRAVISSGDYSLMWHNAWLMLIYFAAFALCSLVYFSAAYRKHYRKPNGGANAVTAS</sequence>
<name>A0A559JBA3_9BACL</name>
<evidence type="ECO:0000256" key="1">
    <source>
        <dbReference type="ARBA" id="ARBA00004141"/>
    </source>
</evidence>
<evidence type="ECO:0000256" key="5">
    <source>
        <dbReference type="SAM" id="Phobius"/>
    </source>
</evidence>
<keyword evidence="2 5" id="KW-0812">Transmembrane</keyword>
<evidence type="ECO:0000313" key="8">
    <source>
        <dbReference type="Proteomes" id="UP000316330"/>
    </source>
</evidence>
<dbReference type="InterPro" id="IPR017501">
    <property type="entry name" value="Phage_infect_YhgE_C"/>
</dbReference>
<dbReference type="GO" id="GO:0016020">
    <property type="term" value="C:membrane"/>
    <property type="evidence" value="ECO:0007669"/>
    <property type="project" value="UniProtKB-SubCell"/>
</dbReference>
<feature type="transmembrane region" description="Helical" evidence="5">
    <location>
        <begin position="33"/>
        <end position="56"/>
    </location>
</feature>
<comment type="caution">
    <text evidence="7">The sequence shown here is derived from an EMBL/GenBank/DDBJ whole genome shotgun (WGS) entry which is preliminary data.</text>
</comment>
<dbReference type="Gene3D" id="3.40.1710.10">
    <property type="entry name" value="abc type-2 transporter like domain"/>
    <property type="match status" value="1"/>
</dbReference>
<feature type="transmembrane region" description="Helical" evidence="5">
    <location>
        <begin position="490"/>
        <end position="512"/>
    </location>
</feature>
<organism evidence="7 8">
    <name type="scientific">Cohnella terricola</name>
    <dbReference type="NCBI Taxonomy" id="1289167"/>
    <lineage>
        <taxon>Bacteria</taxon>
        <taxon>Bacillati</taxon>
        <taxon>Bacillota</taxon>
        <taxon>Bacilli</taxon>
        <taxon>Bacillales</taxon>
        <taxon>Paenibacillaceae</taxon>
        <taxon>Cohnella</taxon>
    </lineage>
</organism>
<dbReference type="PANTHER" id="PTHR43077:SF5">
    <property type="entry name" value="PHAGE INFECTION PROTEIN"/>
    <property type="match status" value="1"/>
</dbReference>
<protein>
    <submittedName>
        <fullName evidence="7">YhgE/Pip domain-containing protein</fullName>
    </submittedName>
</protein>
<dbReference type="InterPro" id="IPR023908">
    <property type="entry name" value="xxxLxxG_rpt"/>
</dbReference>
<dbReference type="Gene3D" id="1.10.287.950">
    <property type="entry name" value="Methyl-accepting chemotaxis protein"/>
    <property type="match status" value="1"/>
</dbReference>
<evidence type="ECO:0000313" key="7">
    <source>
        <dbReference type="EMBL" id="TVX97137.1"/>
    </source>
</evidence>
<dbReference type="InterPro" id="IPR011049">
    <property type="entry name" value="Serralysin-like_metalloprot_C"/>
</dbReference>
<evidence type="ECO:0000256" key="3">
    <source>
        <dbReference type="ARBA" id="ARBA00022989"/>
    </source>
</evidence>
<evidence type="ECO:0000259" key="6">
    <source>
        <dbReference type="Pfam" id="PF12698"/>
    </source>
</evidence>
<accession>A0A559JBA3</accession>
<dbReference type="GO" id="GO:0140359">
    <property type="term" value="F:ABC-type transporter activity"/>
    <property type="evidence" value="ECO:0007669"/>
    <property type="project" value="InterPro"/>
</dbReference>
<feature type="transmembrane region" description="Helical" evidence="5">
    <location>
        <begin position="593"/>
        <end position="616"/>
    </location>
</feature>
<evidence type="ECO:0000256" key="2">
    <source>
        <dbReference type="ARBA" id="ARBA00022692"/>
    </source>
</evidence>
<dbReference type="PANTHER" id="PTHR43077">
    <property type="entry name" value="TRANSPORT PERMEASE YVFS-RELATED"/>
    <property type="match status" value="1"/>
</dbReference>
<reference evidence="7 8" key="1">
    <citation type="submission" date="2019-07" db="EMBL/GenBank/DDBJ databases">
        <authorList>
            <person name="Kim J."/>
        </authorList>
    </citation>
    <scope>NUCLEOTIDE SEQUENCE [LARGE SCALE GENOMIC DNA]</scope>
    <source>
        <strain evidence="7 8">G13</strain>
    </source>
</reference>
<dbReference type="SUPFAM" id="SSF101967">
    <property type="entry name" value="Adhesin YadA, collagen-binding domain"/>
    <property type="match status" value="1"/>
</dbReference>
<keyword evidence="3 5" id="KW-1133">Transmembrane helix</keyword>
<dbReference type="AlphaFoldDB" id="A0A559JBA3"/>
<comment type="subcellular location">
    <subcellularLocation>
        <location evidence="1">Membrane</location>
        <topology evidence="1">Multi-pass membrane protein</topology>
    </subcellularLocation>
</comment>
<dbReference type="EMBL" id="VNJJ01000013">
    <property type="protein sequence ID" value="TVX97137.1"/>
    <property type="molecule type" value="Genomic_DNA"/>
</dbReference>
<feature type="domain" description="ABC-2 type transporter transmembrane" evidence="6">
    <location>
        <begin position="472"/>
        <end position="660"/>
    </location>
</feature>
<dbReference type="InterPro" id="IPR017500">
    <property type="entry name" value="Phage_infect_YhgE_N"/>
</dbReference>
<dbReference type="NCBIfam" id="TIGR03062">
    <property type="entry name" value="pip_yhgE_Cterm"/>
    <property type="match status" value="1"/>
</dbReference>
<dbReference type="NCBIfam" id="TIGR03061">
    <property type="entry name" value="pip_yhgE_Nterm"/>
    <property type="match status" value="1"/>
</dbReference>
<dbReference type="OrthoDB" id="9811483at2"/>
<dbReference type="Pfam" id="PF12698">
    <property type="entry name" value="ABC2_membrane_3"/>
    <property type="match status" value="2"/>
</dbReference>
<evidence type="ECO:0000256" key="4">
    <source>
        <dbReference type="ARBA" id="ARBA00023136"/>
    </source>
</evidence>
<dbReference type="Proteomes" id="UP000316330">
    <property type="component" value="Unassembled WGS sequence"/>
</dbReference>
<keyword evidence="8" id="KW-1185">Reference proteome</keyword>
<dbReference type="InterPro" id="IPR013525">
    <property type="entry name" value="ABC2_TM"/>
</dbReference>
<feature type="domain" description="ABC-2 type transporter transmembrane" evidence="6">
    <location>
        <begin position="39"/>
        <end position="176"/>
    </location>
</feature>
<feature type="transmembrane region" description="Helical" evidence="5">
    <location>
        <begin position="559"/>
        <end position="581"/>
    </location>
</feature>